<reference evidence="2 3" key="1">
    <citation type="journal article" date="2007" name="Genome Res.">
        <title>Genome characteristics of facultatively symbiotic Frankia sp. strains reflect host range and host plant biogeography.</title>
        <authorList>
            <person name="Normand P."/>
            <person name="Lapierre P."/>
            <person name="Tisa L.S."/>
            <person name="Gogarten J.P."/>
            <person name="Alloisio N."/>
            <person name="Bagnarol E."/>
            <person name="Bassi C.A."/>
            <person name="Berry A.M."/>
            <person name="Bickhart D.M."/>
            <person name="Choisne N."/>
            <person name="Couloux A."/>
            <person name="Cournoyer B."/>
            <person name="Cruveiller S."/>
            <person name="Daubin V."/>
            <person name="Demange N."/>
            <person name="Francino M.P."/>
            <person name="Goltsman E."/>
            <person name="Huang Y."/>
            <person name="Kopp O.R."/>
            <person name="Labarre L."/>
            <person name="Lapidus A."/>
            <person name="Lavire C."/>
            <person name="Marechal J."/>
            <person name="Martinez M."/>
            <person name="Mastronunzio J.E."/>
            <person name="Mullin B.C."/>
            <person name="Niemann J."/>
            <person name="Pujic P."/>
            <person name="Rawnsley T."/>
            <person name="Rouy Z."/>
            <person name="Schenowitz C."/>
            <person name="Sellstedt A."/>
            <person name="Tavares F."/>
            <person name="Tomkins J.P."/>
            <person name="Vallenet D."/>
            <person name="Valverde C."/>
            <person name="Wall L.G."/>
            <person name="Wang Y."/>
            <person name="Medigue C."/>
            <person name="Benson D.R."/>
        </authorList>
    </citation>
    <scope>NUCLEOTIDE SEQUENCE [LARGE SCALE GENOMIC DNA]</scope>
    <source>
        <strain evidence="3">DSM 45986 / CECT 9034 / ACN14a</strain>
    </source>
</reference>
<sequence>MARYSAASDDELAVLRGSAAPDAPAVSDEPLEPHAATPTSTAAAARLRPILFLVRTAVLR</sequence>
<dbReference type="HOGENOM" id="CLU_2934753_0_0_11"/>
<evidence type="ECO:0000256" key="1">
    <source>
        <dbReference type="SAM" id="MobiDB-lite"/>
    </source>
</evidence>
<dbReference type="EMBL" id="CT573213">
    <property type="protein sequence ID" value="CAJ58880.1"/>
    <property type="molecule type" value="Genomic_DNA"/>
</dbReference>
<protein>
    <submittedName>
        <fullName evidence="2">Uncharacterized protein</fullName>
    </submittedName>
</protein>
<gene>
    <name evidence="2" type="ordered locus">FRAAL0202</name>
</gene>
<organism evidence="2 3">
    <name type="scientific">Frankia alni (strain DSM 45986 / CECT 9034 / ACN14a)</name>
    <dbReference type="NCBI Taxonomy" id="326424"/>
    <lineage>
        <taxon>Bacteria</taxon>
        <taxon>Bacillati</taxon>
        <taxon>Actinomycetota</taxon>
        <taxon>Actinomycetes</taxon>
        <taxon>Frankiales</taxon>
        <taxon>Frankiaceae</taxon>
        <taxon>Frankia</taxon>
    </lineage>
</organism>
<evidence type="ECO:0000313" key="2">
    <source>
        <dbReference type="EMBL" id="CAJ58880.1"/>
    </source>
</evidence>
<dbReference type="Proteomes" id="UP000000657">
    <property type="component" value="Chromosome"/>
</dbReference>
<dbReference type="STRING" id="326424.FRAAL0202"/>
<keyword evidence="3" id="KW-1185">Reference proteome</keyword>
<proteinExistence type="predicted"/>
<dbReference type="KEGG" id="fal:FRAAL0202"/>
<accession>Q0RU64</accession>
<name>Q0RU64_FRAAA</name>
<feature type="region of interest" description="Disordered" evidence="1">
    <location>
        <begin position="17"/>
        <end position="42"/>
    </location>
</feature>
<dbReference type="AlphaFoldDB" id="Q0RU64"/>
<evidence type="ECO:0000313" key="3">
    <source>
        <dbReference type="Proteomes" id="UP000000657"/>
    </source>
</evidence>